<dbReference type="Gene3D" id="3.30.420.40">
    <property type="match status" value="2"/>
</dbReference>
<gene>
    <name evidence="4" type="ORF">WMO37_07940</name>
</gene>
<dbReference type="Gene3D" id="1.10.10.10">
    <property type="entry name" value="Winged helix-like DNA-binding domain superfamily/Winged helix DNA-binding domain"/>
    <property type="match status" value="1"/>
</dbReference>
<evidence type="ECO:0000313" key="5">
    <source>
        <dbReference type="Proteomes" id="UP001546774"/>
    </source>
</evidence>
<comment type="caution">
    <text evidence="4">The sequence shown here is derived from an EMBL/GenBank/DDBJ whole genome shotgun (WGS) entry which is preliminary data.</text>
</comment>
<sequence>MITTEKITTTDVKRFNKNRIFRLIHYADKISRQEIADILQLSLPTVNQNLKLLLEKNLIDFVGNFESTGGRKAQAITVNGMSKCAVSVNLSDAGIKVSLVDLKGEIVFSEKKSISFTEDAVYSESIAQLVKDVISRNNVADEDVLGVGITIPGIFDNDNKTLVFSPTMGIRNYPIAELTKAIPYTCRATNITRANAYAEFWFDRKFENLTMNNVEDFNRSAASGQSDAKLYVMLNTGVGGAYIDKEKLQTGVHNRYGEFGHMTIHPHGRKCFCGKEGCFEAYVSARRLSTEQDCTLDEFFSQLQQENPRFIKVFEEYLDDLTTGINNLYIMCDGNVVVGGPVAKYLVPYQDKIRRMLVEKYSFDTDGSYFSFAQCTAEQADTGAALMFLGEFISNI</sequence>
<keyword evidence="3" id="KW-0119">Carbohydrate metabolism</keyword>
<comment type="similarity">
    <text evidence="2">Belongs to the ROK (NagC/XylR) family.</text>
</comment>
<evidence type="ECO:0000313" key="4">
    <source>
        <dbReference type="EMBL" id="MEQ2554951.1"/>
    </source>
</evidence>
<dbReference type="SUPFAM" id="SSF53067">
    <property type="entry name" value="Actin-like ATPase domain"/>
    <property type="match status" value="1"/>
</dbReference>
<dbReference type="InterPro" id="IPR036388">
    <property type="entry name" value="WH-like_DNA-bd_sf"/>
</dbReference>
<accession>A0ABV1H6M0</accession>
<dbReference type="Proteomes" id="UP001546774">
    <property type="component" value="Unassembled WGS sequence"/>
</dbReference>
<dbReference type="SUPFAM" id="SSF46785">
    <property type="entry name" value="Winged helix' DNA-binding domain"/>
    <property type="match status" value="1"/>
</dbReference>
<protein>
    <submittedName>
        <fullName evidence="4">ROK family protein</fullName>
    </submittedName>
</protein>
<proteinExistence type="inferred from homology"/>
<comment type="function">
    <text evidence="1">Transcriptional repressor of xylose-utilizing enzymes.</text>
</comment>
<keyword evidence="5" id="KW-1185">Reference proteome</keyword>
<dbReference type="InterPro" id="IPR036390">
    <property type="entry name" value="WH_DNA-bd_sf"/>
</dbReference>
<organism evidence="4 5">
    <name type="scientific">Lachnospira intestinalis</name>
    <dbReference type="NCBI Taxonomy" id="3133158"/>
    <lineage>
        <taxon>Bacteria</taxon>
        <taxon>Bacillati</taxon>
        <taxon>Bacillota</taxon>
        <taxon>Clostridia</taxon>
        <taxon>Lachnospirales</taxon>
        <taxon>Lachnospiraceae</taxon>
        <taxon>Lachnospira</taxon>
    </lineage>
</organism>
<dbReference type="PANTHER" id="PTHR18964">
    <property type="entry name" value="ROK (REPRESSOR, ORF, KINASE) FAMILY"/>
    <property type="match status" value="1"/>
</dbReference>
<evidence type="ECO:0000256" key="1">
    <source>
        <dbReference type="ARBA" id="ARBA00002486"/>
    </source>
</evidence>
<evidence type="ECO:0000256" key="3">
    <source>
        <dbReference type="ARBA" id="ARBA00022629"/>
    </source>
</evidence>
<dbReference type="InterPro" id="IPR043129">
    <property type="entry name" value="ATPase_NBD"/>
</dbReference>
<name>A0ABV1H6M0_9FIRM</name>
<evidence type="ECO:0000256" key="2">
    <source>
        <dbReference type="ARBA" id="ARBA00006479"/>
    </source>
</evidence>
<reference evidence="4" key="1">
    <citation type="submission" date="2024-03" db="EMBL/GenBank/DDBJ databases">
        <title>Human intestinal bacterial collection.</title>
        <authorList>
            <person name="Pauvert C."/>
            <person name="Hitch T.C.A."/>
            <person name="Clavel T."/>
        </authorList>
    </citation>
    <scope>NUCLEOTIDE SEQUENCE [LARGE SCALE GENOMIC DNA]</scope>
    <source>
        <strain evidence="4">CLA-AA-H89B</strain>
    </source>
</reference>
<dbReference type="InterPro" id="IPR000600">
    <property type="entry name" value="ROK"/>
</dbReference>
<keyword evidence="3" id="KW-0859">Xylose metabolism</keyword>
<dbReference type="Pfam" id="PF00480">
    <property type="entry name" value="ROK"/>
    <property type="match status" value="2"/>
</dbReference>
<dbReference type="PANTHER" id="PTHR18964:SF149">
    <property type="entry name" value="BIFUNCTIONAL UDP-N-ACETYLGLUCOSAMINE 2-EPIMERASE_N-ACETYLMANNOSAMINE KINASE"/>
    <property type="match status" value="1"/>
</dbReference>
<dbReference type="Pfam" id="PF13412">
    <property type="entry name" value="HTH_24"/>
    <property type="match status" value="1"/>
</dbReference>
<dbReference type="EMBL" id="JBBMFS010000005">
    <property type="protein sequence ID" value="MEQ2554951.1"/>
    <property type="molecule type" value="Genomic_DNA"/>
</dbReference>